<dbReference type="SMART" id="SM00530">
    <property type="entry name" value="HTH_XRE"/>
    <property type="match status" value="1"/>
</dbReference>
<gene>
    <name evidence="2" type="ORF">ABT317_05055</name>
</gene>
<protein>
    <submittedName>
        <fullName evidence="2">Helix-turn-helix transcriptional regulator</fullName>
    </submittedName>
</protein>
<proteinExistence type="predicted"/>
<evidence type="ECO:0000313" key="2">
    <source>
        <dbReference type="EMBL" id="MER6976421.1"/>
    </source>
</evidence>
<dbReference type="InterPro" id="IPR001387">
    <property type="entry name" value="Cro/C1-type_HTH"/>
</dbReference>
<dbReference type="SUPFAM" id="SSF47413">
    <property type="entry name" value="lambda repressor-like DNA-binding domains"/>
    <property type="match status" value="1"/>
</dbReference>
<name>A0ABV1VWV5_9ACTN</name>
<feature type="domain" description="HTH cro/C1-type" evidence="1">
    <location>
        <begin position="35"/>
        <end position="85"/>
    </location>
</feature>
<dbReference type="Pfam" id="PF17765">
    <property type="entry name" value="MLTR_LBD"/>
    <property type="match status" value="1"/>
</dbReference>
<dbReference type="RefSeq" id="WP_086723638.1">
    <property type="nucleotide sequence ID" value="NZ_MUBM01000041.1"/>
</dbReference>
<evidence type="ECO:0000313" key="3">
    <source>
        <dbReference type="Proteomes" id="UP001458415"/>
    </source>
</evidence>
<dbReference type="InterPro" id="IPR010982">
    <property type="entry name" value="Lambda_DNA-bd_dom_sf"/>
</dbReference>
<dbReference type="PANTHER" id="PTHR35010:SF2">
    <property type="entry name" value="BLL4672 PROTEIN"/>
    <property type="match status" value="1"/>
</dbReference>
<dbReference type="PROSITE" id="PS50943">
    <property type="entry name" value="HTH_CROC1"/>
    <property type="match status" value="1"/>
</dbReference>
<dbReference type="PANTHER" id="PTHR35010">
    <property type="entry name" value="BLL4672 PROTEIN-RELATED"/>
    <property type="match status" value="1"/>
</dbReference>
<sequence>MTNSAHLNELGEFLKARRAELSPRMVGLPDPDGRRRVAGLRREEVAVLASVSTHHYTRLEQGRIAPSISALSALVRALRLNDEQRDHLFGLVGREANLPRRRAAQKVQPQLRTVLDDLTVTPAMILGRNLDVLAWNPMATALFNIDFTQIPERQRNYIRQLFTDPKMRTLYVDWENSARNAIALLRRCAAAQPDDLGLTTLVGELSVQDEQFCRWWDGRQIAPRTSGSKVFRHPVAGELALDWDVLSCEADSDQRLVVWIAEPDSRSHAGLRFLCSWAGKEPRAN</sequence>
<dbReference type="Pfam" id="PF13560">
    <property type="entry name" value="HTH_31"/>
    <property type="match status" value="1"/>
</dbReference>
<reference evidence="2 3" key="1">
    <citation type="submission" date="2024-06" db="EMBL/GenBank/DDBJ databases">
        <title>The Natural Products Discovery Center: Release of the First 8490 Sequenced Strains for Exploring Actinobacteria Biosynthetic Diversity.</title>
        <authorList>
            <person name="Kalkreuter E."/>
            <person name="Kautsar S.A."/>
            <person name="Yang D."/>
            <person name="Bader C.D."/>
            <person name="Teijaro C.N."/>
            <person name="Fluegel L."/>
            <person name="Davis C.M."/>
            <person name="Simpson J.R."/>
            <person name="Lauterbach L."/>
            <person name="Steele A.D."/>
            <person name="Gui C."/>
            <person name="Meng S."/>
            <person name="Li G."/>
            <person name="Viehrig K."/>
            <person name="Ye F."/>
            <person name="Su P."/>
            <person name="Kiefer A.F."/>
            <person name="Nichols A."/>
            <person name="Cepeda A.J."/>
            <person name="Yan W."/>
            <person name="Fan B."/>
            <person name="Jiang Y."/>
            <person name="Adhikari A."/>
            <person name="Zheng C.-J."/>
            <person name="Schuster L."/>
            <person name="Cowan T.M."/>
            <person name="Smanski M.J."/>
            <person name="Chevrette M.G."/>
            <person name="De Carvalho L.P.S."/>
            <person name="Shen B."/>
        </authorList>
    </citation>
    <scope>NUCLEOTIDE SEQUENCE [LARGE SCALE GENOMIC DNA]</scope>
    <source>
        <strain evidence="2 3">NPDC000634</strain>
    </source>
</reference>
<dbReference type="Gene3D" id="3.30.450.180">
    <property type="match status" value="1"/>
</dbReference>
<dbReference type="EMBL" id="JBEPCU010000042">
    <property type="protein sequence ID" value="MER6976421.1"/>
    <property type="molecule type" value="Genomic_DNA"/>
</dbReference>
<evidence type="ECO:0000259" key="1">
    <source>
        <dbReference type="PROSITE" id="PS50943"/>
    </source>
</evidence>
<comment type="caution">
    <text evidence="2">The sequence shown here is derived from an EMBL/GenBank/DDBJ whole genome shotgun (WGS) entry which is preliminary data.</text>
</comment>
<keyword evidence="3" id="KW-1185">Reference proteome</keyword>
<dbReference type="Proteomes" id="UP001458415">
    <property type="component" value="Unassembled WGS sequence"/>
</dbReference>
<dbReference type="InterPro" id="IPR041413">
    <property type="entry name" value="MLTR_LBD"/>
</dbReference>
<dbReference type="CDD" id="cd00093">
    <property type="entry name" value="HTH_XRE"/>
    <property type="match status" value="1"/>
</dbReference>
<dbReference type="Gene3D" id="1.10.260.40">
    <property type="entry name" value="lambda repressor-like DNA-binding domains"/>
    <property type="match status" value="1"/>
</dbReference>
<organism evidence="2 3">
    <name type="scientific">Streptomyces carpinensis</name>
    <dbReference type="NCBI Taxonomy" id="66369"/>
    <lineage>
        <taxon>Bacteria</taxon>
        <taxon>Bacillati</taxon>
        <taxon>Actinomycetota</taxon>
        <taxon>Actinomycetes</taxon>
        <taxon>Kitasatosporales</taxon>
        <taxon>Streptomycetaceae</taxon>
        <taxon>Streptomyces</taxon>
    </lineage>
</organism>
<accession>A0ABV1VWV5</accession>